<feature type="compositionally biased region" description="Low complexity" evidence="1">
    <location>
        <begin position="108"/>
        <end position="117"/>
    </location>
</feature>
<dbReference type="Proteomes" id="UP000477722">
    <property type="component" value="Unassembled WGS sequence"/>
</dbReference>
<dbReference type="RefSeq" id="WP_165300157.1">
    <property type="nucleotide sequence ID" value="NZ_JAAKZZ010000201.1"/>
</dbReference>
<evidence type="ECO:0000313" key="4">
    <source>
        <dbReference type="Proteomes" id="UP000477722"/>
    </source>
</evidence>
<keyword evidence="4" id="KW-1185">Reference proteome</keyword>
<dbReference type="InterPro" id="IPR038186">
    <property type="entry name" value="CHAD_dom_sf"/>
</dbReference>
<feature type="domain" description="CHAD" evidence="2">
    <location>
        <begin position="18"/>
        <end position="108"/>
    </location>
</feature>
<accession>A0A6G4X169</accession>
<feature type="compositionally biased region" description="Gly residues" evidence="1">
    <location>
        <begin position="118"/>
        <end position="134"/>
    </location>
</feature>
<reference evidence="3 4" key="1">
    <citation type="submission" date="2020-02" db="EMBL/GenBank/DDBJ databases">
        <title>Whole-genome analyses of novel actinobacteria.</title>
        <authorList>
            <person name="Sahin N."/>
            <person name="Tatar D."/>
        </authorList>
    </citation>
    <scope>NUCLEOTIDE SEQUENCE [LARGE SCALE GENOMIC DNA]</scope>
    <source>
        <strain evidence="3 4">SB3404</strain>
    </source>
</reference>
<dbReference type="Pfam" id="PF05235">
    <property type="entry name" value="CHAD"/>
    <property type="match status" value="1"/>
</dbReference>
<dbReference type="Gene3D" id="1.40.20.10">
    <property type="entry name" value="CHAD domain"/>
    <property type="match status" value="1"/>
</dbReference>
<evidence type="ECO:0000256" key="1">
    <source>
        <dbReference type="SAM" id="MobiDB-lite"/>
    </source>
</evidence>
<gene>
    <name evidence="3" type="ORF">G5C65_19475</name>
</gene>
<feature type="non-terminal residue" evidence="3">
    <location>
        <position position="134"/>
    </location>
</feature>
<proteinExistence type="predicted"/>
<comment type="caution">
    <text evidence="3">The sequence shown here is derived from an EMBL/GenBank/DDBJ whole genome shotgun (WGS) entry which is preliminary data.</text>
</comment>
<dbReference type="InterPro" id="IPR007899">
    <property type="entry name" value="CHAD_dom"/>
</dbReference>
<protein>
    <submittedName>
        <fullName evidence="3">CHAD domain-containing protein</fullName>
    </submittedName>
</protein>
<evidence type="ECO:0000313" key="3">
    <source>
        <dbReference type="EMBL" id="NGO70494.1"/>
    </source>
</evidence>
<sequence>MAGTTAAEVLGGYLRQRAAEFLRALRTHGESARAAESAGEAADAVRALRAGARRLGGALHTYRPLLDLAWADHLRTELNWLSGTLAREYAYAARLDRLLVALHRLASGGTAPSAAPDGAGGGTADGPAGGGARD</sequence>
<dbReference type="AlphaFoldDB" id="A0A6G4X169"/>
<evidence type="ECO:0000259" key="2">
    <source>
        <dbReference type="Pfam" id="PF05235"/>
    </source>
</evidence>
<dbReference type="EMBL" id="JAAKZZ010000201">
    <property type="protein sequence ID" value="NGO70494.1"/>
    <property type="molecule type" value="Genomic_DNA"/>
</dbReference>
<organism evidence="3 4">
    <name type="scientific">Streptomyces boncukensis</name>
    <dbReference type="NCBI Taxonomy" id="2711219"/>
    <lineage>
        <taxon>Bacteria</taxon>
        <taxon>Bacillati</taxon>
        <taxon>Actinomycetota</taxon>
        <taxon>Actinomycetes</taxon>
        <taxon>Kitasatosporales</taxon>
        <taxon>Streptomycetaceae</taxon>
        <taxon>Streptomyces</taxon>
    </lineage>
</organism>
<name>A0A6G4X169_9ACTN</name>
<feature type="region of interest" description="Disordered" evidence="1">
    <location>
        <begin position="108"/>
        <end position="134"/>
    </location>
</feature>